<keyword evidence="4" id="KW-1185">Reference proteome</keyword>
<name>A0A256IJX6_9EURY</name>
<sequence length="165" mass="16769">MASRSTTPPPALVTTVRSHLARDPFSLGGLLVVFGVVATVGTLREILLAAALLCGALLLPSTLAFVVAQLALVPPMTLELSVAFGLTQLALLAVLTEPAREGSAPLAILGTLAAYVGLAGLVAIGLREGLLVAGGLLCLAVALGVYIARRVTLVRLGVVDTEPKE</sequence>
<proteinExistence type="predicted"/>
<comment type="caution">
    <text evidence="3">The sequence shown here is derived from an EMBL/GenBank/DDBJ whole genome shotgun (WGS) entry which is preliminary data.</text>
</comment>
<evidence type="ECO:0000256" key="1">
    <source>
        <dbReference type="SAM" id="Phobius"/>
    </source>
</evidence>
<keyword evidence="1" id="KW-0812">Transmembrane</keyword>
<keyword evidence="1" id="KW-1133">Transmembrane helix</keyword>
<protein>
    <recommendedName>
        <fullName evidence="2">DUF8163 domain-containing protein</fullName>
    </recommendedName>
</protein>
<feature type="transmembrane region" description="Helical" evidence="1">
    <location>
        <begin position="130"/>
        <end position="148"/>
    </location>
</feature>
<feature type="transmembrane region" description="Helical" evidence="1">
    <location>
        <begin position="50"/>
        <end position="72"/>
    </location>
</feature>
<gene>
    <name evidence="3" type="ORF">DJ70_08265</name>
</gene>
<feature type="transmembrane region" description="Helical" evidence="1">
    <location>
        <begin position="25"/>
        <end position="43"/>
    </location>
</feature>
<feature type="transmembrane region" description="Helical" evidence="1">
    <location>
        <begin position="78"/>
        <end position="96"/>
    </location>
</feature>
<dbReference type="RefSeq" id="WP_094531870.1">
    <property type="nucleotide sequence ID" value="NZ_NHPJ01000082.1"/>
</dbReference>
<dbReference type="OrthoDB" id="331335at2157"/>
<keyword evidence="1" id="KW-0472">Membrane</keyword>
<evidence type="ECO:0000259" key="2">
    <source>
        <dbReference type="Pfam" id="PF26496"/>
    </source>
</evidence>
<dbReference type="Pfam" id="PF26496">
    <property type="entry name" value="DUF8163"/>
    <property type="match status" value="1"/>
</dbReference>
<dbReference type="EMBL" id="NHPJ01000082">
    <property type="protein sequence ID" value="OYR56616.1"/>
    <property type="molecule type" value="Genomic_DNA"/>
</dbReference>
<dbReference type="InterPro" id="IPR058477">
    <property type="entry name" value="DUF8163"/>
</dbReference>
<accession>A0A256IJX6</accession>
<feature type="domain" description="DUF8163" evidence="2">
    <location>
        <begin position="14"/>
        <end position="162"/>
    </location>
</feature>
<evidence type="ECO:0000313" key="3">
    <source>
        <dbReference type="EMBL" id="OYR56616.1"/>
    </source>
</evidence>
<reference evidence="3 4" key="1">
    <citation type="journal article" date="2014" name="Front. Microbiol.">
        <title>Population and genomic analysis of the genus Halorubrum.</title>
        <authorList>
            <person name="Fullmer M.S."/>
            <person name="Soucy S.M."/>
            <person name="Swithers K.S."/>
            <person name="Makkay A.M."/>
            <person name="Wheeler R."/>
            <person name="Ventosa A."/>
            <person name="Gogarten J.P."/>
            <person name="Papke R.T."/>
        </authorList>
    </citation>
    <scope>NUCLEOTIDE SEQUENCE [LARGE SCALE GENOMIC DNA]</scope>
    <source>
        <strain evidence="3 4">Cb34</strain>
    </source>
</reference>
<evidence type="ECO:0000313" key="4">
    <source>
        <dbReference type="Proteomes" id="UP000216308"/>
    </source>
</evidence>
<feature type="transmembrane region" description="Helical" evidence="1">
    <location>
        <begin position="103"/>
        <end position="124"/>
    </location>
</feature>
<dbReference type="Proteomes" id="UP000216308">
    <property type="component" value="Unassembled WGS sequence"/>
</dbReference>
<dbReference type="AlphaFoldDB" id="A0A256IJX6"/>
<organism evidence="3 4">
    <name type="scientific">Halorubrum halodurans</name>
    <dbReference type="NCBI Taxonomy" id="1383851"/>
    <lineage>
        <taxon>Archaea</taxon>
        <taxon>Methanobacteriati</taxon>
        <taxon>Methanobacteriota</taxon>
        <taxon>Stenosarchaea group</taxon>
        <taxon>Halobacteria</taxon>
        <taxon>Halobacteriales</taxon>
        <taxon>Haloferacaceae</taxon>
        <taxon>Halorubrum</taxon>
    </lineage>
</organism>